<feature type="compositionally biased region" description="Polar residues" evidence="1">
    <location>
        <begin position="402"/>
        <end position="413"/>
    </location>
</feature>
<feature type="region of interest" description="Disordered" evidence="1">
    <location>
        <begin position="369"/>
        <end position="462"/>
    </location>
</feature>
<feature type="compositionally biased region" description="Basic and acidic residues" evidence="1">
    <location>
        <begin position="379"/>
        <end position="389"/>
    </location>
</feature>
<feature type="compositionally biased region" description="Basic and acidic residues" evidence="1">
    <location>
        <begin position="64"/>
        <end position="78"/>
    </location>
</feature>
<feature type="region of interest" description="Disordered" evidence="1">
    <location>
        <begin position="1"/>
        <end position="114"/>
    </location>
</feature>
<dbReference type="AlphaFoldDB" id="A0A1Y1UIH4"/>
<dbReference type="RefSeq" id="XP_021871850.1">
    <property type="nucleotide sequence ID" value="XM_022015602.1"/>
</dbReference>
<dbReference type="InParanoid" id="A0A1Y1UIH4"/>
<proteinExistence type="predicted"/>
<feature type="compositionally biased region" description="Polar residues" evidence="1">
    <location>
        <begin position="79"/>
        <end position="90"/>
    </location>
</feature>
<feature type="compositionally biased region" description="Basic and acidic residues" evidence="1">
    <location>
        <begin position="438"/>
        <end position="451"/>
    </location>
</feature>
<feature type="compositionally biased region" description="Basic and acidic residues" evidence="1">
    <location>
        <begin position="34"/>
        <end position="53"/>
    </location>
</feature>
<feature type="region of interest" description="Disordered" evidence="1">
    <location>
        <begin position="505"/>
        <end position="674"/>
    </location>
</feature>
<feature type="compositionally biased region" description="Basic and acidic residues" evidence="1">
    <location>
        <begin position="94"/>
        <end position="106"/>
    </location>
</feature>
<dbReference type="GeneID" id="33557411"/>
<name>A0A1Y1UIH4_9TREE</name>
<accession>A0A1Y1UIH4</accession>
<reference evidence="2 3" key="1">
    <citation type="submission" date="2017-03" db="EMBL/GenBank/DDBJ databases">
        <title>Widespread Adenine N6-methylation of Active Genes in Fungi.</title>
        <authorList>
            <consortium name="DOE Joint Genome Institute"/>
            <person name="Mondo S.J."/>
            <person name="Dannebaum R.O."/>
            <person name="Kuo R.C."/>
            <person name="Louie K.B."/>
            <person name="Bewick A.J."/>
            <person name="Labutti K."/>
            <person name="Haridas S."/>
            <person name="Kuo A."/>
            <person name="Salamov A."/>
            <person name="Ahrendt S.R."/>
            <person name="Lau R."/>
            <person name="Bowen B.P."/>
            <person name="Lipzen A."/>
            <person name="Sullivan W."/>
            <person name="Andreopoulos W.B."/>
            <person name="Clum A."/>
            <person name="Lindquist E."/>
            <person name="Daum C."/>
            <person name="Northen T.R."/>
            <person name="Ramamoorthy G."/>
            <person name="Schmitz R.J."/>
            <person name="Gryganskyi A."/>
            <person name="Culley D."/>
            <person name="Magnuson J."/>
            <person name="James T.Y."/>
            <person name="O'Malley M.A."/>
            <person name="Stajich J.E."/>
            <person name="Spatafora J.W."/>
            <person name="Visel A."/>
            <person name="Grigoriev I.V."/>
        </authorList>
    </citation>
    <scope>NUCLEOTIDE SEQUENCE [LARGE SCALE GENOMIC DNA]</scope>
    <source>
        <strain evidence="2 3">NRRL Y-17943</strain>
    </source>
</reference>
<evidence type="ECO:0000256" key="1">
    <source>
        <dbReference type="SAM" id="MobiDB-lite"/>
    </source>
</evidence>
<feature type="compositionally biased region" description="Basic and acidic residues" evidence="1">
    <location>
        <begin position="521"/>
        <end position="537"/>
    </location>
</feature>
<evidence type="ECO:0000313" key="3">
    <source>
        <dbReference type="Proteomes" id="UP000193218"/>
    </source>
</evidence>
<feature type="compositionally biased region" description="Basic and acidic residues" evidence="1">
    <location>
        <begin position="594"/>
        <end position="618"/>
    </location>
</feature>
<gene>
    <name evidence="2" type="ORF">BD324DRAFT_623589</name>
</gene>
<organism evidence="2 3">
    <name type="scientific">Kockovaella imperatae</name>
    <dbReference type="NCBI Taxonomy" id="4999"/>
    <lineage>
        <taxon>Eukaryota</taxon>
        <taxon>Fungi</taxon>
        <taxon>Dikarya</taxon>
        <taxon>Basidiomycota</taxon>
        <taxon>Agaricomycotina</taxon>
        <taxon>Tremellomycetes</taxon>
        <taxon>Tremellales</taxon>
        <taxon>Cuniculitremaceae</taxon>
        <taxon>Kockovaella</taxon>
    </lineage>
</organism>
<sequence>MAPYLGKNYNPRFVHPRSHRARMEQRSSSGVSIDSHDRHDRRNSVPAKYEHGDLSVCRSLSLGHDGRQQRNKPYDRQQPDPSQATQNLNTHLKIPSDRKGDQDHAHGFASGETANQDPSIVAIPIPSVGETQLVTGNRIYNETLQPELNSLQKLREFKLQLEASRSMLEKGIDSYEPKSLAVMAATFLQRQSVSTTVPADYSSEAAAEVEADLDASSHIEQSGSILRDSQDLRVEVLGSPSEPGEITVDSDLSGQVGDRQVQLKAKLQNRRGVPQHERIARQISTENGSFDQAVSPTTLGQTDGTLTLAKEGTIGKKHDEYGFSNFATYSIRETSEHSSRNSSGRTLSLEQRLEFADYPSSHSRIVVSPARSTVYQDPSRQKSRPEAPRDSLLSRIGDGLVSQHQQNALTSPTKRGYGGRRADAHRRSSSPQKQLCGRRSDHGVPHRDDIQRPNAQTRPSVADQEILTTLAGLKAQIAKSEAQLSTPAQLASPVRIVQPNCVARPYDARPHPASPYKSSLPRHETSHADEVGQREHQMYSSARSPVRHSPYPLSPRRPSNSDWRDRDRRPSPDRESVLPPWKRESKGSHSTAYSRDDTMRRRDDDRHVGYKVFRRDSEYSFDLDYGRQGSSGDDVGRRKSSSGGSAGSRGGRGRGRGGSSNRGRGARFDGPARF</sequence>
<dbReference type="Proteomes" id="UP000193218">
    <property type="component" value="Unassembled WGS sequence"/>
</dbReference>
<feature type="compositionally biased region" description="Gly residues" evidence="1">
    <location>
        <begin position="644"/>
        <end position="660"/>
    </location>
</feature>
<protein>
    <submittedName>
        <fullName evidence="2">Uncharacterized protein</fullName>
    </submittedName>
</protein>
<keyword evidence="3" id="KW-1185">Reference proteome</keyword>
<dbReference type="EMBL" id="NBSH01000005">
    <property type="protein sequence ID" value="ORX37863.1"/>
    <property type="molecule type" value="Genomic_DNA"/>
</dbReference>
<feature type="compositionally biased region" description="Basic and acidic residues" evidence="1">
    <location>
        <begin position="562"/>
        <end position="587"/>
    </location>
</feature>
<evidence type="ECO:0000313" key="2">
    <source>
        <dbReference type="EMBL" id="ORX37863.1"/>
    </source>
</evidence>
<comment type="caution">
    <text evidence="2">The sequence shown here is derived from an EMBL/GenBank/DDBJ whole genome shotgun (WGS) entry which is preliminary data.</text>
</comment>